<feature type="binding site" evidence="18">
    <location>
        <position position="104"/>
    </location>
    <ligand>
        <name>a divalent metal cation</name>
        <dbReference type="ChEBI" id="CHEBI:60240"/>
    </ligand>
</feature>
<dbReference type="GO" id="GO:0016301">
    <property type="term" value="F:kinase activity"/>
    <property type="evidence" value="ECO:0007669"/>
    <property type="project" value="UniProtKB-KW"/>
</dbReference>
<protein>
    <recommendedName>
        <fullName evidence="22">Diacylglycerol kinase</fullName>
    </recommendedName>
</protein>
<dbReference type="GO" id="GO:0005524">
    <property type="term" value="F:ATP binding"/>
    <property type="evidence" value="ECO:0007669"/>
    <property type="project" value="UniProtKB-KW"/>
</dbReference>
<feature type="transmembrane region" description="Helical" evidence="19">
    <location>
        <begin position="83"/>
        <end position="103"/>
    </location>
</feature>
<dbReference type="AlphaFoldDB" id="A0A1J1LKN6"/>
<proteinExistence type="inferred from homology"/>
<feature type="binding site" evidence="17">
    <location>
        <position position="104"/>
    </location>
    <ligand>
        <name>ATP</name>
        <dbReference type="ChEBI" id="CHEBI:30616"/>
    </ligand>
</feature>
<feature type="binding site" evidence="17">
    <location>
        <position position="57"/>
    </location>
    <ligand>
        <name>ATP</name>
        <dbReference type="ChEBI" id="CHEBI:30616"/>
    </ligand>
</feature>
<keyword evidence="12 19" id="KW-0472">Membrane</keyword>
<evidence type="ECO:0000256" key="12">
    <source>
        <dbReference type="ARBA" id="ARBA00023136"/>
    </source>
</evidence>
<evidence type="ECO:0000256" key="10">
    <source>
        <dbReference type="ARBA" id="ARBA00022989"/>
    </source>
</evidence>
<evidence type="ECO:0000313" key="21">
    <source>
        <dbReference type="Proteomes" id="UP000184315"/>
    </source>
</evidence>
<evidence type="ECO:0000256" key="19">
    <source>
        <dbReference type="SAM" id="Phobius"/>
    </source>
</evidence>
<dbReference type="Proteomes" id="UP000184315">
    <property type="component" value="Unassembled WGS sequence"/>
</dbReference>
<evidence type="ECO:0000256" key="1">
    <source>
        <dbReference type="ARBA" id="ARBA00004651"/>
    </source>
</evidence>
<evidence type="ECO:0000256" key="3">
    <source>
        <dbReference type="ARBA" id="ARBA00022475"/>
    </source>
</evidence>
<evidence type="ECO:0000256" key="18">
    <source>
        <dbReference type="PIRSR" id="PIRSR600829-4"/>
    </source>
</evidence>
<evidence type="ECO:0000256" key="16">
    <source>
        <dbReference type="PIRSR" id="PIRSR600829-2"/>
    </source>
</evidence>
<evidence type="ECO:0000256" key="6">
    <source>
        <dbReference type="ARBA" id="ARBA00022692"/>
    </source>
</evidence>
<evidence type="ECO:0000256" key="14">
    <source>
        <dbReference type="ARBA" id="ARBA00023264"/>
    </source>
</evidence>
<comment type="similarity">
    <text evidence="2">Belongs to the bacterial diacylglycerol kinase family.</text>
</comment>
<dbReference type="Gene3D" id="1.10.287.3610">
    <property type="match status" value="1"/>
</dbReference>
<dbReference type="STRING" id="671072.PL9214490297"/>
<keyword evidence="7 17" id="KW-0547">Nucleotide-binding</keyword>
<dbReference type="GO" id="GO:0008654">
    <property type="term" value="P:phospholipid biosynthetic process"/>
    <property type="evidence" value="ECO:0007669"/>
    <property type="project" value="UniProtKB-KW"/>
</dbReference>
<keyword evidence="8" id="KW-0418">Kinase</keyword>
<dbReference type="InterPro" id="IPR000829">
    <property type="entry name" value="DAGK"/>
</dbReference>
<sequence>MINDNIFCENSTKIEDEILKGALQIKFMASKFRQSGYHPIRKLKVILAGLHIAIATEFSVAYKVIVSVVVLVIAVIFSQWQDLMLIFLATGLMLIAELFNSSIEGLCDFLEQQYDERIRAIKDISAAAVGISILIWAVALIFESHHLWSLFNLFIP</sequence>
<dbReference type="InterPro" id="IPR036945">
    <property type="entry name" value="DAGK_sf"/>
</dbReference>
<feature type="transmembrane region" description="Helical" evidence="19">
    <location>
        <begin position="45"/>
        <end position="77"/>
    </location>
</feature>
<keyword evidence="10 19" id="KW-1133">Transmembrane helix</keyword>
<keyword evidence="6 19" id="KW-0812">Transmembrane</keyword>
<dbReference type="PANTHER" id="PTHR34299:SF1">
    <property type="entry name" value="DIACYLGLYCEROL KINASE"/>
    <property type="match status" value="1"/>
</dbReference>
<evidence type="ECO:0000256" key="8">
    <source>
        <dbReference type="ARBA" id="ARBA00022777"/>
    </source>
</evidence>
<dbReference type="GO" id="GO:0046872">
    <property type="term" value="F:metal ion binding"/>
    <property type="evidence" value="ECO:0007669"/>
    <property type="project" value="UniProtKB-KW"/>
</dbReference>
<accession>A0A1J1LKN6</accession>
<keyword evidence="11" id="KW-0443">Lipid metabolism</keyword>
<organism evidence="20 21">
    <name type="scientific">Planktothrix tepida PCC 9214</name>
    <dbReference type="NCBI Taxonomy" id="671072"/>
    <lineage>
        <taxon>Bacteria</taxon>
        <taxon>Bacillati</taxon>
        <taxon>Cyanobacteriota</taxon>
        <taxon>Cyanophyceae</taxon>
        <taxon>Oscillatoriophycideae</taxon>
        <taxon>Oscillatoriales</taxon>
        <taxon>Microcoleaceae</taxon>
        <taxon>Planktothrix</taxon>
    </lineage>
</organism>
<dbReference type="PANTHER" id="PTHR34299">
    <property type="entry name" value="DIACYLGLYCEROL KINASE"/>
    <property type="match status" value="1"/>
</dbReference>
<keyword evidence="4" id="KW-0444">Lipid biosynthesis</keyword>
<evidence type="ECO:0000256" key="11">
    <source>
        <dbReference type="ARBA" id="ARBA00023098"/>
    </source>
</evidence>
<evidence type="ECO:0000256" key="9">
    <source>
        <dbReference type="ARBA" id="ARBA00022840"/>
    </source>
</evidence>
<feature type="binding site" evidence="17">
    <location>
        <begin position="122"/>
        <end position="123"/>
    </location>
    <ligand>
        <name>ATP</name>
        <dbReference type="ChEBI" id="CHEBI:30616"/>
    </ligand>
</feature>
<dbReference type="Pfam" id="PF01219">
    <property type="entry name" value="DAGK_prokar"/>
    <property type="match status" value="1"/>
</dbReference>
<feature type="transmembrane region" description="Helical" evidence="19">
    <location>
        <begin position="124"/>
        <end position="142"/>
    </location>
</feature>
<dbReference type="EMBL" id="CZDF01000154">
    <property type="protein sequence ID" value="CUR32750.1"/>
    <property type="molecule type" value="Genomic_DNA"/>
</dbReference>
<keyword evidence="21" id="KW-1185">Reference proteome</keyword>
<evidence type="ECO:0000256" key="17">
    <source>
        <dbReference type="PIRSR" id="PIRSR600829-3"/>
    </source>
</evidence>
<evidence type="ECO:0000313" key="20">
    <source>
        <dbReference type="EMBL" id="CUR32750.1"/>
    </source>
</evidence>
<evidence type="ECO:0000256" key="15">
    <source>
        <dbReference type="PIRSR" id="PIRSR600829-1"/>
    </source>
</evidence>
<name>A0A1J1LKN6_9CYAN</name>
<reference evidence="21" key="1">
    <citation type="submission" date="2015-10" db="EMBL/GenBank/DDBJ databases">
        <authorList>
            <person name="Regsiter A."/>
            <person name="william w."/>
        </authorList>
    </citation>
    <scope>NUCLEOTIDE SEQUENCE [LARGE SCALE GENOMIC DNA]</scope>
</reference>
<evidence type="ECO:0000256" key="5">
    <source>
        <dbReference type="ARBA" id="ARBA00022679"/>
    </source>
</evidence>
<comment type="subcellular location">
    <subcellularLocation>
        <location evidence="1">Cell membrane</location>
        <topology evidence="1">Multi-pass membrane protein</topology>
    </subcellularLocation>
</comment>
<keyword evidence="18" id="KW-0479">Metal-binding</keyword>
<evidence type="ECO:0000256" key="2">
    <source>
        <dbReference type="ARBA" id="ARBA00005967"/>
    </source>
</evidence>
<dbReference type="CDD" id="cd14263">
    <property type="entry name" value="DAGK_IM_like"/>
    <property type="match status" value="1"/>
</dbReference>
<evidence type="ECO:0000256" key="13">
    <source>
        <dbReference type="ARBA" id="ARBA00023209"/>
    </source>
</evidence>
<evidence type="ECO:0008006" key="22">
    <source>
        <dbReference type="Google" id="ProtNLM"/>
    </source>
</evidence>
<keyword evidence="5" id="KW-0808">Transferase</keyword>
<keyword evidence="18" id="KW-0460">Magnesium</keyword>
<keyword evidence="14" id="KW-1208">Phospholipid metabolism</keyword>
<feature type="active site" description="Proton acceptor" evidence="15">
    <location>
        <position position="97"/>
    </location>
</feature>
<evidence type="ECO:0000256" key="4">
    <source>
        <dbReference type="ARBA" id="ARBA00022516"/>
    </source>
</evidence>
<comment type="cofactor">
    <cofactor evidence="18">
        <name>Mg(2+)</name>
        <dbReference type="ChEBI" id="CHEBI:18420"/>
    </cofactor>
    <text evidence="18">Mn(2+), Zn(2+), Cd(2+) and Co(2+) support activity to lesser extents.</text>
</comment>
<feature type="binding site" evidence="16">
    <location>
        <position position="97"/>
    </location>
    <ligand>
        <name>substrate</name>
    </ligand>
</feature>
<keyword evidence="13" id="KW-0594">Phospholipid biosynthesis</keyword>
<keyword evidence="9 17" id="KW-0067">ATP-binding</keyword>
<evidence type="ECO:0000256" key="7">
    <source>
        <dbReference type="ARBA" id="ARBA00022741"/>
    </source>
</evidence>
<dbReference type="GO" id="GO:0005886">
    <property type="term" value="C:plasma membrane"/>
    <property type="evidence" value="ECO:0007669"/>
    <property type="project" value="UniProtKB-SubCell"/>
</dbReference>
<feature type="binding site" evidence="18">
    <location>
        <position position="57"/>
    </location>
    <ligand>
        <name>a divalent metal cation</name>
        <dbReference type="ChEBI" id="CHEBI:60240"/>
    </ligand>
</feature>
<keyword evidence="3" id="KW-1003">Cell membrane</keyword>
<gene>
    <name evidence="20" type="ORF">PL9214490297</name>
</gene>